<evidence type="ECO:0000313" key="2">
    <source>
        <dbReference type="Proteomes" id="UP000293638"/>
    </source>
</evidence>
<proteinExistence type="predicted"/>
<gene>
    <name evidence="1" type="ORF">EV189_1591</name>
</gene>
<reference evidence="1 2" key="1">
    <citation type="submission" date="2019-02" db="EMBL/GenBank/DDBJ databases">
        <title>Genomic Encyclopedia of Type Strains, Phase IV (KMG-IV): sequencing the most valuable type-strain genomes for metagenomic binning, comparative biology and taxonomic classification.</title>
        <authorList>
            <person name="Goeker M."/>
        </authorList>
    </citation>
    <scope>NUCLEOTIDE SEQUENCE [LARGE SCALE GENOMIC DNA]</scope>
    <source>
        <strain evidence="1 2">DSM 45622</strain>
    </source>
</reference>
<dbReference type="Proteomes" id="UP000293638">
    <property type="component" value="Unassembled WGS sequence"/>
</dbReference>
<dbReference type="EMBL" id="SGXD01000002">
    <property type="protein sequence ID" value="RZS89815.1"/>
    <property type="molecule type" value="Genomic_DNA"/>
</dbReference>
<evidence type="ECO:0000313" key="1">
    <source>
        <dbReference type="EMBL" id="RZS89815.1"/>
    </source>
</evidence>
<comment type="caution">
    <text evidence="1">The sequence shown here is derived from an EMBL/GenBank/DDBJ whole genome shotgun (WGS) entry which is preliminary data.</text>
</comment>
<dbReference type="InterPro" id="IPR033437">
    <property type="entry name" value="DUF5130"/>
</dbReference>
<accession>A0A4Q7NS37</accession>
<name>A0A4Q7NS37_9ACTN</name>
<dbReference type="Pfam" id="PF17174">
    <property type="entry name" value="DUF5130"/>
    <property type="match status" value="1"/>
</dbReference>
<keyword evidence="2" id="KW-1185">Reference proteome</keyword>
<dbReference type="Gene3D" id="3.10.310.50">
    <property type="match status" value="1"/>
</dbReference>
<protein>
    <submittedName>
        <fullName evidence="1">Uncharacterized protein DUF5130</fullName>
    </submittedName>
</protein>
<organism evidence="1 2">
    <name type="scientific">Motilibacter rhizosphaerae</name>
    <dbReference type="NCBI Taxonomy" id="598652"/>
    <lineage>
        <taxon>Bacteria</taxon>
        <taxon>Bacillati</taxon>
        <taxon>Actinomycetota</taxon>
        <taxon>Actinomycetes</taxon>
        <taxon>Motilibacterales</taxon>
        <taxon>Motilibacteraceae</taxon>
        <taxon>Motilibacter</taxon>
    </lineage>
</organism>
<dbReference type="AlphaFoldDB" id="A0A4Q7NS37"/>
<sequence length="127" mass="12934">MASVPSGEAFSDKQQAAIERARAEVRERAGLHVSVYVGALGAQPRARAEQLLAGLGAAGADVALVAVDPAARRLELVTGARAARRLDERSATLAALAMTSSFGSGDLAGGIVNGIRMLGEHASALSR</sequence>